<sequence>MSERVEFPIRLILGGANEMECTNNTITIVYEMTAGKASMQTFFELEKFRFVDTGEPSVIVLDVTKSKSLFGGGENVKSEVVEVRIRRDWQFKA</sequence>
<proteinExistence type="predicted"/>
<comment type="caution">
    <text evidence="1">The sequence shown here is derived from an EMBL/GenBank/DDBJ whole genome shotgun (WGS) entry which is preliminary data.</text>
</comment>
<evidence type="ECO:0000313" key="1">
    <source>
        <dbReference type="EMBL" id="OGF35035.1"/>
    </source>
</evidence>
<name>A0A1F5T7V9_9BACT</name>
<reference evidence="1 2" key="1">
    <citation type="journal article" date="2016" name="Nat. Commun.">
        <title>Thousands of microbial genomes shed light on interconnected biogeochemical processes in an aquifer system.</title>
        <authorList>
            <person name="Anantharaman K."/>
            <person name="Brown C.T."/>
            <person name="Hug L.A."/>
            <person name="Sharon I."/>
            <person name="Castelle C.J."/>
            <person name="Probst A.J."/>
            <person name="Thomas B.C."/>
            <person name="Singh A."/>
            <person name="Wilkins M.J."/>
            <person name="Karaoz U."/>
            <person name="Brodie E.L."/>
            <person name="Williams K.H."/>
            <person name="Hubbard S.S."/>
            <person name="Banfield J.F."/>
        </authorList>
    </citation>
    <scope>NUCLEOTIDE SEQUENCE [LARGE SCALE GENOMIC DNA]</scope>
</reference>
<evidence type="ECO:0000313" key="2">
    <source>
        <dbReference type="Proteomes" id="UP000178656"/>
    </source>
</evidence>
<gene>
    <name evidence="1" type="ORF">A2482_04690</name>
</gene>
<protein>
    <submittedName>
        <fullName evidence="1">Uncharacterized protein</fullName>
    </submittedName>
</protein>
<dbReference type="EMBL" id="MFGM01000062">
    <property type="protein sequence ID" value="OGF35035.1"/>
    <property type="molecule type" value="Genomic_DNA"/>
</dbReference>
<dbReference type="Proteomes" id="UP000178656">
    <property type="component" value="Unassembled WGS sequence"/>
</dbReference>
<organism evidence="1 2">
    <name type="scientific">Candidatus Falkowbacteria bacterium RIFOXYC2_FULL_48_21</name>
    <dbReference type="NCBI Taxonomy" id="1798005"/>
    <lineage>
        <taxon>Bacteria</taxon>
        <taxon>Candidatus Falkowiibacteriota</taxon>
    </lineage>
</organism>
<dbReference type="AlphaFoldDB" id="A0A1F5T7V9"/>
<accession>A0A1F5T7V9</accession>